<name>A0A644Z090_9ZZZZ</name>
<organism evidence="6">
    <name type="scientific">bioreactor metagenome</name>
    <dbReference type="NCBI Taxonomy" id="1076179"/>
    <lineage>
        <taxon>unclassified sequences</taxon>
        <taxon>metagenomes</taxon>
        <taxon>ecological metagenomes</taxon>
    </lineage>
</organism>
<feature type="domain" description="Sugar-binding" evidence="5">
    <location>
        <begin position="60"/>
        <end position="313"/>
    </location>
</feature>
<comment type="caution">
    <text evidence="6">The sequence shown here is derived from an EMBL/GenBank/DDBJ whole genome shotgun (WGS) entry which is preliminary data.</text>
</comment>
<gene>
    <name evidence="6" type="primary">sorC_6</name>
    <name evidence="6" type="ORF">SDC9_80286</name>
</gene>
<dbReference type="GO" id="GO:0030246">
    <property type="term" value="F:carbohydrate binding"/>
    <property type="evidence" value="ECO:0007669"/>
    <property type="project" value="InterPro"/>
</dbReference>
<dbReference type="Gene3D" id="1.10.10.60">
    <property type="entry name" value="Homeodomain-like"/>
    <property type="match status" value="1"/>
</dbReference>
<evidence type="ECO:0000256" key="1">
    <source>
        <dbReference type="ARBA" id="ARBA00010466"/>
    </source>
</evidence>
<dbReference type="AlphaFoldDB" id="A0A644Z090"/>
<evidence type="ECO:0000313" key="6">
    <source>
        <dbReference type="EMBL" id="MPM33708.1"/>
    </source>
</evidence>
<reference evidence="6" key="1">
    <citation type="submission" date="2019-08" db="EMBL/GenBank/DDBJ databases">
        <authorList>
            <person name="Kucharzyk K."/>
            <person name="Murdoch R.W."/>
            <person name="Higgins S."/>
            <person name="Loffler F."/>
        </authorList>
    </citation>
    <scope>NUCLEOTIDE SEQUENCE</scope>
</reference>
<dbReference type="InterPro" id="IPR007324">
    <property type="entry name" value="Sugar-bd_dom_put"/>
</dbReference>
<keyword evidence="2" id="KW-0805">Transcription regulation</keyword>
<evidence type="ECO:0000259" key="5">
    <source>
        <dbReference type="Pfam" id="PF04198"/>
    </source>
</evidence>
<keyword evidence="3" id="KW-0238">DNA-binding</keyword>
<evidence type="ECO:0000256" key="4">
    <source>
        <dbReference type="ARBA" id="ARBA00023163"/>
    </source>
</evidence>
<proteinExistence type="inferred from homology"/>
<accession>A0A644Z090</accession>
<dbReference type="Gene3D" id="3.40.50.1360">
    <property type="match status" value="1"/>
</dbReference>
<keyword evidence="4" id="KW-0804">Transcription</keyword>
<dbReference type="PANTHER" id="PTHR34294">
    <property type="entry name" value="TRANSCRIPTIONAL REGULATOR-RELATED"/>
    <property type="match status" value="1"/>
</dbReference>
<dbReference type="SUPFAM" id="SSF100950">
    <property type="entry name" value="NagB/RpiA/CoA transferase-like"/>
    <property type="match status" value="1"/>
</dbReference>
<dbReference type="PANTHER" id="PTHR34294:SF1">
    <property type="entry name" value="TRANSCRIPTIONAL REGULATOR LSRR"/>
    <property type="match status" value="1"/>
</dbReference>
<dbReference type="InterPro" id="IPR037171">
    <property type="entry name" value="NagB/RpiA_transferase-like"/>
</dbReference>
<dbReference type="EMBL" id="VSSQ01006738">
    <property type="protein sequence ID" value="MPM33708.1"/>
    <property type="molecule type" value="Genomic_DNA"/>
</dbReference>
<protein>
    <submittedName>
        <fullName evidence="6">Sorbitol operon regulator</fullName>
    </submittedName>
</protein>
<evidence type="ECO:0000256" key="3">
    <source>
        <dbReference type="ARBA" id="ARBA00023125"/>
    </source>
</evidence>
<comment type="similarity">
    <text evidence="1">Belongs to the SorC transcriptional regulatory family.</text>
</comment>
<sequence length="313" mass="35475">MENDEMKLLVKIAQMYYQEDKNQSQISKELGIHRSTISRLLKQSRMQGIVTISINYDKAGTYYLEEELKKKFQLVGAVVVPMALEIDEEQRMNLLGNAANDYVHTILEDGMIIGFSWGRAMAAFARSLKDFHLNDITCVPMLGGPAGRLESDFHVNTITYEASKNLHGRALLIDAPAFPETVSLKKALMENDFNQKLIEYWRKLDVAIFGIGSPSLKKSSRWRNFYGDDVFEFVEENEVVGDIVSRFFDKDGNHISSQLDDRLVGIDITELKRAHFRICLVDSVEKTEAVKGALNGGYINILVLTQEIAEQLL</sequence>
<evidence type="ECO:0000256" key="2">
    <source>
        <dbReference type="ARBA" id="ARBA00023015"/>
    </source>
</evidence>
<dbReference type="Pfam" id="PF04198">
    <property type="entry name" value="Sugar-bind"/>
    <property type="match status" value="1"/>
</dbReference>
<dbReference type="InterPro" id="IPR051054">
    <property type="entry name" value="SorC_transcr_regulators"/>
</dbReference>
<dbReference type="GO" id="GO:0003677">
    <property type="term" value="F:DNA binding"/>
    <property type="evidence" value="ECO:0007669"/>
    <property type="project" value="UniProtKB-KW"/>
</dbReference>